<dbReference type="Gene3D" id="3.40.50.2000">
    <property type="entry name" value="Glycogen Phosphorylase B"/>
    <property type="match status" value="1"/>
</dbReference>
<protein>
    <recommendedName>
        <fullName evidence="4">Glycosyl transferase family 28 C-terminal domain-containing protein</fullName>
    </recommendedName>
</protein>
<evidence type="ECO:0008006" key="4">
    <source>
        <dbReference type="Google" id="ProtNLM"/>
    </source>
</evidence>
<keyword evidence="1" id="KW-0808">Transferase</keyword>
<proteinExistence type="predicted"/>
<dbReference type="PANTHER" id="PTHR48050">
    <property type="entry name" value="STEROL 3-BETA-GLUCOSYLTRANSFERASE"/>
    <property type="match status" value="1"/>
</dbReference>
<dbReference type="Proteomes" id="UP000017984">
    <property type="component" value="Chromosome"/>
</dbReference>
<evidence type="ECO:0000256" key="1">
    <source>
        <dbReference type="ARBA" id="ARBA00022679"/>
    </source>
</evidence>
<comment type="caution">
    <text evidence="2">The sequence shown here is derived from an EMBL/GenBank/DDBJ whole genome shotgun (WGS) entry which is preliminary data.</text>
</comment>
<dbReference type="PATRIC" id="fig|1352936.5.peg.992"/>
<keyword evidence="3" id="KW-1185">Reference proteome</keyword>
<dbReference type="HOGENOM" id="CLU_2604632_0_0_11"/>
<organism evidence="2 3">
    <name type="scientific">Streptomyces roseochromogenus subsp. oscitans DS 12.976</name>
    <dbReference type="NCBI Taxonomy" id="1352936"/>
    <lineage>
        <taxon>Bacteria</taxon>
        <taxon>Bacillati</taxon>
        <taxon>Actinomycetota</taxon>
        <taxon>Actinomycetes</taxon>
        <taxon>Kitasatosporales</taxon>
        <taxon>Streptomycetaceae</taxon>
        <taxon>Streptomyces</taxon>
    </lineage>
</organism>
<evidence type="ECO:0000313" key="3">
    <source>
        <dbReference type="Proteomes" id="UP000017984"/>
    </source>
</evidence>
<dbReference type="AlphaFoldDB" id="V6L380"/>
<sequence>MPGVPVPVTADQPFWAARPAAIGAATDPLPFTGLPAGRLAEALDRVVRQQSYSRAAAARMAGEDGAGRVLEAVEQVALR</sequence>
<dbReference type="InterPro" id="IPR050426">
    <property type="entry name" value="Glycosyltransferase_28"/>
</dbReference>
<dbReference type="STRING" id="1352936.M878_04615"/>
<dbReference type="EMBL" id="AWQX01000045">
    <property type="protein sequence ID" value="EST35659.1"/>
    <property type="molecule type" value="Genomic_DNA"/>
</dbReference>
<evidence type="ECO:0000313" key="2">
    <source>
        <dbReference type="EMBL" id="EST35659.1"/>
    </source>
</evidence>
<name>V6L380_STRRC</name>
<dbReference type="SUPFAM" id="SSF53756">
    <property type="entry name" value="UDP-Glycosyltransferase/glycogen phosphorylase"/>
    <property type="match status" value="1"/>
</dbReference>
<dbReference type="GO" id="GO:0016740">
    <property type="term" value="F:transferase activity"/>
    <property type="evidence" value="ECO:0007669"/>
    <property type="project" value="UniProtKB-KW"/>
</dbReference>
<gene>
    <name evidence="2" type="ORF">M878_04615</name>
</gene>
<dbReference type="PANTHER" id="PTHR48050:SF13">
    <property type="entry name" value="STEROL 3-BETA-GLUCOSYLTRANSFERASE UGT80A2"/>
    <property type="match status" value="1"/>
</dbReference>
<accession>V6L380</accession>
<reference evidence="2 3" key="1">
    <citation type="journal article" date="2014" name="Genome Announc.">
        <title>Draft Genome Sequence of Streptomyces roseochromogenes subsp. oscitans DS 12.976, Producer of the Aminocoumarin Antibiotic Clorobiocin.</title>
        <authorList>
            <person name="Ruckert C."/>
            <person name="Kalinowski J."/>
            <person name="Heide L."/>
            <person name="Apel A.K."/>
        </authorList>
    </citation>
    <scope>NUCLEOTIDE SEQUENCE [LARGE SCALE GENOMIC DNA]</scope>
    <source>
        <strain evidence="2 3">DS 12.976</strain>
    </source>
</reference>